<feature type="region of interest" description="Disordered" evidence="1">
    <location>
        <begin position="83"/>
        <end position="129"/>
    </location>
</feature>
<evidence type="ECO:0000313" key="3">
    <source>
        <dbReference type="Proteomes" id="UP000807504"/>
    </source>
</evidence>
<dbReference type="EMBL" id="JABXBU010000015">
    <property type="protein sequence ID" value="KAF8788405.1"/>
    <property type="molecule type" value="Genomic_DNA"/>
</dbReference>
<reference evidence="2" key="1">
    <citation type="journal article" date="2020" name="bioRxiv">
        <title>Chromosome-level reference genome of the European wasp spider Argiope bruennichi: a resource for studies on range expansion and evolutionary adaptation.</title>
        <authorList>
            <person name="Sheffer M.M."/>
            <person name="Hoppe A."/>
            <person name="Krehenwinkel H."/>
            <person name="Uhl G."/>
            <person name="Kuss A.W."/>
            <person name="Jensen L."/>
            <person name="Jensen C."/>
            <person name="Gillespie R.G."/>
            <person name="Hoff K.J."/>
            <person name="Prost S."/>
        </authorList>
    </citation>
    <scope>NUCLEOTIDE SEQUENCE</scope>
</reference>
<evidence type="ECO:0000313" key="2">
    <source>
        <dbReference type="EMBL" id="KAF8788405.1"/>
    </source>
</evidence>
<feature type="compositionally biased region" description="Low complexity" evidence="1">
    <location>
        <begin position="95"/>
        <end position="109"/>
    </location>
</feature>
<keyword evidence="3" id="KW-1185">Reference proteome</keyword>
<name>A0A8T0FDG0_ARGBR</name>
<organism evidence="2 3">
    <name type="scientific">Argiope bruennichi</name>
    <name type="common">Wasp spider</name>
    <name type="synonym">Aranea bruennichi</name>
    <dbReference type="NCBI Taxonomy" id="94029"/>
    <lineage>
        <taxon>Eukaryota</taxon>
        <taxon>Metazoa</taxon>
        <taxon>Ecdysozoa</taxon>
        <taxon>Arthropoda</taxon>
        <taxon>Chelicerata</taxon>
        <taxon>Arachnida</taxon>
        <taxon>Araneae</taxon>
        <taxon>Araneomorphae</taxon>
        <taxon>Entelegynae</taxon>
        <taxon>Araneoidea</taxon>
        <taxon>Araneidae</taxon>
        <taxon>Argiope</taxon>
    </lineage>
</organism>
<evidence type="ECO:0000256" key="1">
    <source>
        <dbReference type="SAM" id="MobiDB-lite"/>
    </source>
</evidence>
<reference evidence="2" key="2">
    <citation type="submission" date="2020-06" db="EMBL/GenBank/DDBJ databases">
        <authorList>
            <person name="Sheffer M."/>
        </authorList>
    </citation>
    <scope>NUCLEOTIDE SEQUENCE</scope>
</reference>
<dbReference type="Proteomes" id="UP000807504">
    <property type="component" value="Unassembled WGS sequence"/>
</dbReference>
<comment type="caution">
    <text evidence="2">The sequence shown here is derived from an EMBL/GenBank/DDBJ whole genome shotgun (WGS) entry which is preliminary data.</text>
</comment>
<gene>
    <name evidence="2" type="ORF">HNY73_009906</name>
</gene>
<sequence>MGSRHGHTWIRRKGFGDRFSSYVDLNCIVMSDSSITFPTGWTEGRRHAFSRRQSPRFLIILVSRLLQVVRSGRRTDKGTWQTMAALRPSPPGTLPPGTGSSEGTRTTGRNESLSAGTGAFASWPASGSPARNNQDGLYFLLRPKNFT</sequence>
<protein>
    <submittedName>
        <fullName evidence="2">Uncharacterized protein</fullName>
    </submittedName>
</protein>
<accession>A0A8T0FDG0</accession>
<dbReference type="AlphaFoldDB" id="A0A8T0FDG0"/>
<proteinExistence type="predicted"/>